<dbReference type="AlphaFoldDB" id="A0A2A5TGC0"/>
<feature type="transmembrane region" description="Helical" evidence="1">
    <location>
        <begin position="6"/>
        <end position="25"/>
    </location>
</feature>
<dbReference type="KEGG" id="emt:CPZ25_004715"/>
<dbReference type="Proteomes" id="UP000218387">
    <property type="component" value="Chromosome"/>
</dbReference>
<protein>
    <submittedName>
        <fullName evidence="2">Uncharacterized protein</fullName>
    </submittedName>
</protein>
<dbReference type="EMBL" id="CP029487">
    <property type="protein sequence ID" value="QCT70656.1"/>
    <property type="molecule type" value="Genomic_DNA"/>
</dbReference>
<organism evidence="2 3">
    <name type="scientific">Eubacterium maltosivorans</name>
    <dbReference type="NCBI Taxonomy" id="2041044"/>
    <lineage>
        <taxon>Bacteria</taxon>
        <taxon>Bacillati</taxon>
        <taxon>Bacillota</taxon>
        <taxon>Clostridia</taxon>
        <taxon>Eubacteriales</taxon>
        <taxon>Eubacteriaceae</taxon>
        <taxon>Eubacterium</taxon>
    </lineage>
</organism>
<keyword evidence="1" id="KW-1133">Transmembrane helix</keyword>
<name>A0A2A5TGC0_EUBML</name>
<proteinExistence type="predicted"/>
<keyword evidence="1" id="KW-0812">Transmembrane</keyword>
<evidence type="ECO:0000256" key="1">
    <source>
        <dbReference type="SAM" id="Phobius"/>
    </source>
</evidence>
<reference evidence="2 3" key="1">
    <citation type="submission" date="2018-05" db="EMBL/GenBank/DDBJ databases">
        <title>Genome comparison of Eubacterium sp.</title>
        <authorList>
            <person name="Feng Y."/>
            <person name="Sanchez-Andrea I."/>
            <person name="Stams A.J.M."/>
            <person name="De Vos W.M."/>
        </authorList>
    </citation>
    <scope>NUCLEOTIDE SEQUENCE [LARGE SCALE GENOMIC DNA]</scope>
    <source>
        <strain evidence="2 3">YI</strain>
    </source>
</reference>
<keyword evidence="1" id="KW-0472">Membrane</keyword>
<gene>
    <name evidence="2" type="ORF">CPZ25_004715</name>
</gene>
<evidence type="ECO:0000313" key="3">
    <source>
        <dbReference type="Proteomes" id="UP000218387"/>
    </source>
</evidence>
<keyword evidence="3" id="KW-1185">Reference proteome</keyword>
<evidence type="ECO:0000313" key="2">
    <source>
        <dbReference type="EMBL" id="QCT70656.1"/>
    </source>
</evidence>
<feature type="transmembrane region" description="Helical" evidence="1">
    <location>
        <begin position="46"/>
        <end position="72"/>
    </location>
</feature>
<accession>A0A2A5TGC0</accession>
<sequence length="81" mass="10301">MFIYLFFDISFFLIKHLIFLLYKPIFKQICFFFKNKKYIFISNQNVCKIFLVFIFTFLNYFNFSLFSFYRLFYLKHLLNYN</sequence>